<dbReference type="Pfam" id="PF17676">
    <property type="entry name" value="Peptidase_S66C"/>
    <property type="match status" value="1"/>
</dbReference>
<dbReference type="InterPro" id="IPR029062">
    <property type="entry name" value="Class_I_gatase-like"/>
</dbReference>
<dbReference type="PANTHER" id="PTHR30237:SF4">
    <property type="entry name" value="LD-CARBOXYPEPTIDASE C-TERMINAL DOMAIN-CONTAINING PROTEIN"/>
    <property type="match status" value="1"/>
</dbReference>
<proteinExistence type="inferred from homology"/>
<dbReference type="Gene3D" id="3.40.50.10740">
    <property type="entry name" value="Class I glutamine amidotransferase-like"/>
    <property type="match status" value="1"/>
</dbReference>
<gene>
    <name evidence="5" type="ORF">AALA52_10115</name>
</gene>
<dbReference type="Gene3D" id="3.50.30.60">
    <property type="entry name" value="LD-carboxypeptidase A C-terminal domain-like"/>
    <property type="match status" value="1"/>
</dbReference>
<name>A0ABV4D6U7_9LACT</name>
<comment type="caution">
    <text evidence="5">The sequence shown here is derived from an EMBL/GenBank/DDBJ whole genome shotgun (WGS) entry which is preliminary data.</text>
</comment>
<evidence type="ECO:0000313" key="6">
    <source>
        <dbReference type="Proteomes" id="UP001565283"/>
    </source>
</evidence>
<dbReference type="SUPFAM" id="SSF141986">
    <property type="entry name" value="LD-carboxypeptidase A C-terminal domain-like"/>
    <property type="match status" value="1"/>
</dbReference>
<dbReference type="Proteomes" id="UP001565283">
    <property type="component" value="Unassembled WGS sequence"/>
</dbReference>
<protein>
    <submittedName>
        <fullName evidence="5">S66 peptidase family protein</fullName>
    </submittedName>
</protein>
<dbReference type="InterPro" id="IPR003507">
    <property type="entry name" value="S66_fam"/>
</dbReference>
<dbReference type="InterPro" id="IPR040449">
    <property type="entry name" value="Peptidase_S66_N"/>
</dbReference>
<evidence type="ECO:0000259" key="3">
    <source>
        <dbReference type="Pfam" id="PF02016"/>
    </source>
</evidence>
<dbReference type="InterPro" id="IPR027478">
    <property type="entry name" value="LdcA_N"/>
</dbReference>
<dbReference type="SUPFAM" id="SSF52317">
    <property type="entry name" value="Class I glutamine amidotransferase-like"/>
    <property type="match status" value="1"/>
</dbReference>
<feature type="domain" description="LD-carboxypeptidase C-terminal" evidence="4">
    <location>
        <begin position="212"/>
        <end position="337"/>
    </location>
</feature>
<evidence type="ECO:0000256" key="2">
    <source>
        <dbReference type="ARBA" id="ARBA00022801"/>
    </source>
</evidence>
<dbReference type="RefSeq" id="WP_369948921.1">
    <property type="nucleotide sequence ID" value="NZ_JBCLSH010000072.1"/>
</dbReference>
<dbReference type="CDD" id="cd07062">
    <property type="entry name" value="Peptidase_S66_mccF_like"/>
    <property type="match status" value="1"/>
</dbReference>
<evidence type="ECO:0000313" key="5">
    <source>
        <dbReference type="EMBL" id="MEY8444574.1"/>
    </source>
</evidence>
<sequence>MQIPKRLKSGDTVAIVSLSSGILGESFMEEQRGLIEKRLNEFGLKVIYGPHALASLDYIDVHPEKRASDLKWAFNQDNVAMVLCAIGGRDTYRTLPYLLEDSKFIKLVAQHPKVFLGYSDSSINHLMFQKLGLASYYGMSAIVDFGELDEEMLPYSKNWFSKMFTNEIPEITSSPIWYEERTQFGSEIIGIPRISHPETHGFESLFGNGTVTGTLFGGCLESIGDLLLGDVYDDEKEIAERYDLLPTDMTGKILFLETSEEKPSPDRVRIVLNAMKIHGLFTNLTALIIGKPQDEAYYDDYKAIYVELGQELQLPILYNLNFGHAHPHCILPIGQDIMIDFNHHKVQLLSSLAD</sequence>
<feature type="domain" description="LD-carboxypeptidase N-terminal" evidence="3">
    <location>
        <begin position="13"/>
        <end position="138"/>
    </location>
</feature>
<evidence type="ECO:0000256" key="1">
    <source>
        <dbReference type="ARBA" id="ARBA00010233"/>
    </source>
</evidence>
<dbReference type="PIRSF" id="PIRSF028757">
    <property type="entry name" value="LD-carboxypeptidase"/>
    <property type="match status" value="1"/>
</dbReference>
<reference evidence="5 6" key="1">
    <citation type="submission" date="2024-03" db="EMBL/GenBank/DDBJ databases">
        <title>Mouse gut bacterial collection (mGBC) of GemPharmatech.</title>
        <authorList>
            <person name="He Y."/>
            <person name="Dong L."/>
            <person name="Wu D."/>
            <person name="Gao X."/>
            <person name="Lin Z."/>
        </authorList>
    </citation>
    <scope>NUCLEOTIDE SEQUENCE [LARGE SCALE GENOMIC DNA]</scope>
    <source>
        <strain evidence="5 6">61-15</strain>
    </source>
</reference>
<dbReference type="EMBL" id="JBCLSH010000072">
    <property type="protein sequence ID" value="MEY8444574.1"/>
    <property type="molecule type" value="Genomic_DNA"/>
</dbReference>
<comment type="similarity">
    <text evidence="1">Belongs to the peptidase S66 family.</text>
</comment>
<dbReference type="Pfam" id="PF02016">
    <property type="entry name" value="Peptidase_S66"/>
    <property type="match status" value="1"/>
</dbReference>
<accession>A0ABV4D6U7</accession>
<keyword evidence="2" id="KW-0378">Hydrolase</keyword>
<keyword evidence="6" id="KW-1185">Reference proteome</keyword>
<dbReference type="PANTHER" id="PTHR30237">
    <property type="entry name" value="MURAMOYLTETRAPEPTIDE CARBOXYPEPTIDASE"/>
    <property type="match status" value="1"/>
</dbReference>
<dbReference type="InterPro" id="IPR040921">
    <property type="entry name" value="Peptidase_S66C"/>
</dbReference>
<dbReference type="InterPro" id="IPR027461">
    <property type="entry name" value="Carboxypeptidase_A_C_sf"/>
</dbReference>
<evidence type="ECO:0000259" key="4">
    <source>
        <dbReference type="Pfam" id="PF17676"/>
    </source>
</evidence>
<organism evidence="5 6">
    <name type="scientific">Lactococcus ileimucosae</name>
    <dbReference type="NCBI Taxonomy" id="2941329"/>
    <lineage>
        <taxon>Bacteria</taxon>
        <taxon>Bacillati</taxon>
        <taxon>Bacillota</taxon>
        <taxon>Bacilli</taxon>
        <taxon>Lactobacillales</taxon>
        <taxon>Streptococcaceae</taxon>
        <taxon>Lactococcus</taxon>
    </lineage>
</organism>